<accession>A0A8J4UIC1</accession>
<proteinExistence type="inferred from homology"/>
<name>A0A8J4UIC1_CLAMG</name>
<dbReference type="GO" id="GO:0000149">
    <property type="term" value="F:SNARE binding"/>
    <property type="evidence" value="ECO:0007669"/>
    <property type="project" value="TreeGrafter"/>
</dbReference>
<protein>
    <submittedName>
        <fullName evidence="2">Exocyst complex component 3-like protein 4 isoform X2</fullName>
    </submittedName>
</protein>
<evidence type="ECO:0000313" key="3">
    <source>
        <dbReference type="Proteomes" id="UP000727407"/>
    </source>
</evidence>
<dbReference type="GO" id="GO:0051601">
    <property type="term" value="P:exocyst localization"/>
    <property type="evidence" value="ECO:0007669"/>
    <property type="project" value="TreeGrafter"/>
</dbReference>
<dbReference type="Pfam" id="PF06046">
    <property type="entry name" value="Sec6"/>
    <property type="match status" value="1"/>
</dbReference>
<reference evidence="2" key="1">
    <citation type="submission" date="2020-07" db="EMBL/GenBank/DDBJ databases">
        <title>Clarias magur genome sequencing, assembly and annotation.</title>
        <authorList>
            <person name="Kushwaha B."/>
            <person name="Kumar R."/>
            <person name="Das P."/>
            <person name="Joshi C.G."/>
            <person name="Kumar D."/>
            <person name="Nagpure N.S."/>
            <person name="Pandey M."/>
            <person name="Agarwal S."/>
            <person name="Srivastava S."/>
            <person name="Singh M."/>
            <person name="Sahoo L."/>
            <person name="Jayasankar P."/>
            <person name="Meher P.K."/>
            <person name="Koringa P.G."/>
            <person name="Iquebal M.A."/>
            <person name="Das S.P."/>
            <person name="Bit A."/>
            <person name="Patnaik S."/>
            <person name="Patel N."/>
            <person name="Shah T.M."/>
            <person name="Hinsu A."/>
            <person name="Jena J.K."/>
        </authorList>
    </citation>
    <scope>NUCLEOTIDE SEQUENCE</scope>
    <source>
        <strain evidence="2">CIFAMagur01</strain>
        <tissue evidence="2">Testis</tissue>
    </source>
</reference>
<evidence type="ECO:0000256" key="1">
    <source>
        <dbReference type="ARBA" id="ARBA00009447"/>
    </source>
</evidence>
<gene>
    <name evidence="2" type="ORF">DAT39_009365</name>
</gene>
<dbReference type="AlphaFoldDB" id="A0A8J4UIC1"/>
<dbReference type="GO" id="GO:0006887">
    <property type="term" value="P:exocytosis"/>
    <property type="evidence" value="ECO:0007669"/>
    <property type="project" value="InterPro"/>
</dbReference>
<dbReference type="Proteomes" id="UP000727407">
    <property type="component" value="Unassembled WGS sequence"/>
</dbReference>
<dbReference type="EMBL" id="QNUK01000124">
    <property type="protein sequence ID" value="KAF5900894.1"/>
    <property type="molecule type" value="Genomic_DNA"/>
</dbReference>
<organism evidence="2 3">
    <name type="scientific">Clarias magur</name>
    <name type="common">Asian catfish</name>
    <name type="synonym">Macropteronotus magur</name>
    <dbReference type="NCBI Taxonomy" id="1594786"/>
    <lineage>
        <taxon>Eukaryota</taxon>
        <taxon>Metazoa</taxon>
        <taxon>Chordata</taxon>
        <taxon>Craniata</taxon>
        <taxon>Vertebrata</taxon>
        <taxon>Euteleostomi</taxon>
        <taxon>Actinopterygii</taxon>
        <taxon>Neopterygii</taxon>
        <taxon>Teleostei</taxon>
        <taxon>Ostariophysi</taxon>
        <taxon>Siluriformes</taxon>
        <taxon>Clariidae</taxon>
        <taxon>Clarias</taxon>
    </lineage>
</organism>
<dbReference type="GO" id="GO:0000145">
    <property type="term" value="C:exocyst"/>
    <property type="evidence" value="ECO:0007669"/>
    <property type="project" value="InterPro"/>
</dbReference>
<comment type="caution">
    <text evidence="2">The sequence shown here is derived from an EMBL/GenBank/DDBJ whole genome shotgun (WGS) entry which is preliminary data.</text>
</comment>
<comment type="similarity">
    <text evidence="1">Belongs to the SEC6 family.</text>
</comment>
<dbReference type="PANTHER" id="PTHR21292:SF7">
    <property type="entry name" value="EXOCYST COMPLEX COMPONENT 3-LIKE 2"/>
    <property type="match status" value="1"/>
</dbReference>
<sequence>MEKETINKCNDTFNIPPSPLSVMEINKLIETEALEMAYCNILSLENEVECEKEALGEEGSSVKLAHKEKDLNLLYNYLKDKVGKIVHQSCDQSSVKKELLVQVVHIFQNKEKRGEDEWKEWIDVWRIAVKQGVKETLKNIPKSCEQNDSCIAVHLELLGKKIVELLEMVKAEIKNLYPPKFQVFETYATSCHEFVGEHLKVLLGQVSELKDYSALLDFAINQYPSGTILSSPSSQPEMKELKFPTLSNDLLGQIKKAYFDCLQENLHASVVNVINTEKENIWMKKVTPKREKDEIFLTSEVSTDICNLIRKYSDSCAKTDGNLEKMAACKCMEALKHFPKRFEEEFSNHSYSLLGSDLLDSCLWAEYHVAYINSFSSLKEHIEGYREKCSKQVEELITEVDGFIVHLTQALLEQFRAEIEPFLGRLMTRNWLNTDTDFNELVNRIETYSGYSKSMRQLSAQIFASDVHYLVMKGYISELLRNKYSCKGKKNEDAAVKINEQCTVLNKLFCEMGSRLDWLNSLGFYISKIIKQEHEKDIKNVLTPLVENYPDISKRQFSAILTFRDSGLKFERSPAIHCFTEIKRKLENNKTENPANHVFFSDIK</sequence>
<dbReference type="PANTHER" id="PTHR21292">
    <property type="entry name" value="EXOCYST COMPLEX COMPONENT SEC6-RELATED"/>
    <property type="match status" value="1"/>
</dbReference>
<dbReference type="OrthoDB" id="190098at2759"/>
<dbReference type="InterPro" id="IPR042532">
    <property type="entry name" value="EXOC3/Sec6_C"/>
</dbReference>
<feature type="non-terminal residue" evidence="2">
    <location>
        <position position="1"/>
    </location>
</feature>
<dbReference type="InterPro" id="IPR010326">
    <property type="entry name" value="EXOC3/Sec6"/>
</dbReference>
<dbReference type="Gene3D" id="1.10.357.70">
    <property type="entry name" value="Exocyst complex component Sec6, C-terminal domain"/>
    <property type="match status" value="1"/>
</dbReference>
<evidence type="ECO:0000313" key="2">
    <source>
        <dbReference type="EMBL" id="KAF5900894.1"/>
    </source>
</evidence>
<keyword evidence="3" id="KW-1185">Reference proteome</keyword>